<keyword evidence="2" id="KW-1185">Reference proteome</keyword>
<protein>
    <submittedName>
        <fullName evidence="1">Uncharacterized protein</fullName>
    </submittedName>
</protein>
<dbReference type="EMBL" id="JARKNE010000008">
    <property type="protein sequence ID" value="KAK5810878.1"/>
    <property type="molecule type" value="Genomic_DNA"/>
</dbReference>
<reference evidence="1 2" key="1">
    <citation type="submission" date="2023-03" db="EMBL/GenBank/DDBJ databases">
        <title>WGS of Gossypium arboreum.</title>
        <authorList>
            <person name="Yu D."/>
        </authorList>
    </citation>
    <scope>NUCLEOTIDE SEQUENCE [LARGE SCALE GENOMIC DNA]</scope>
    <source>
        <tissue evidence="1">Leaf</tissue>
    </source>
</reference>
<dbReference type="Proteomes" id="UP001358586">
    <property type="component" value="Chromosome 8"/>
</dbReference>
<gene>
    <name evidence="1" type="ORF">PVK06_026195</name>
</gene>
<evidence type="ECO:0000313" key="2">
    <source>
        <dbReference type="Proteomes" id="UP001358586"/>
    </source>
</evidence>
<accession>A0ABR0NX24</accession>
<evidence type="ECO:0000313" key="1">
    <source>
        <dbReference type="EMBL" id="KAK5810878.1"/>
    </source>
</evidence>
<name>A0ABR0NX24_GOSAR</name>
<proteinExistence type="predicted"/>
<comment type="caution">
    <text evidence="1">The sequence shown here is derived from an EMBL/GenBank/DDBJ whole genome shotgun (WGS) entry which is preliminary data.</text>
</comment>
<sequence>MDHTAWPKNPHACVGYSCGPIRLCGPYGQFGLARVAHTAILWPSHGYVLHTTMSLLTIRPCPLTQPTTWVTTRPCDVDSGLFQLFMKPYFLRFGYALGIDLIQKQS</sequence>
<organism evidence="1 2">
    <name type="scientific">Gossypium arboreum</name>
    <name type="common">Tree cotton</name>
    <name type="synonym">Gossypium nanking</name>
    <dbReference type="NCBI Taxonomy" id="29729"/>
    <lineage>
        <taxon>Eukaryota</taxon>
        <taxon>Viridiplantae</taxon>
        <taxon>Streptophyta</taxon>
        <taxon>Embryophyta</taxon>
        <taxon>Tracheophyta</taxon>
        <taxon>Spermatophyta</taxon>
        <taxon>Magnoliopsida</taxon>
        <taxon>eudicotyledons</taxon>
        <taxon>Gunneridae</taxon>
        <taxon>Pentapetalae</taxon>
        <taxon>rosids</taxon>
        <taxon>malvids</taxon>
        <taxon>Malvales</taxon>
        <taxon>Malvaceae</taxon>
        <taxon>Malvoideae</taxon>
        <taxon>Gossypium</taxon>
    </lineage>
</organism>